<dbReference type="EMBL" id="JAAGPU010000005">
    <property type="protein sequence ID" value="NEU04132.1"/>
    <property type="molecule type" value="Genomic_DNA"/>
</dbReference>
<dbReference type="AlphaFoldDB" id="A0A6M0H3C5"/>
<gene>
    <name evidence="1" type="ORF">G3M99_04520</name>
</gene>
<reference evidence="1 2" key="1">
    <citation type="submission" date="2020-02" db="EMBL/GenBank/DDBJ databases">
        <title>Genome assembly of a novel Clostridium senegalense strain.</title>
        <authorList>
            <person name="Gupta T.B."/>
            <person name="Jauregui R."/>
            <person name="Maclean P."/>
            <person name="Nawarathana A."/>
            <person name="Brightwell G."/>
        </authorList>
    </citation>
    <scope>NUCLEOTIDE SEQUENCE [LARGE SCALE GENOMIC DNA]</scope>
    <source>
        <strain evidence="1 2">AGRFS4</strain>
    </source>
</reference>
<keyword evidence="2" id="KW-1185">Reference proteome</keyword>
<dbReference type="Proteomes" id="UP000481872">
    <property type="component" value="Unassembled WGS sequence"/>
</dbReference>
<evidence type="ECO:0000313" key="2">
    <source>
        <dbReference type="Proteomes" id="UP000481872"/>
    </source>
</evidence>
<name>A0A6M0H3C5_9CLOT</name>
<organism evidence="1 2">
    <name type="scientific">Clostridium senegalense</name>
    <dbReference type="NCBI Taxonomy" id="1465809"/>
    <lineage>
        <taxon>Bacteria</taxon>
        <taxon>Bacillati</taxon>
        <taxon>Bacillota</taxon>
        <taxon>Clostridia</taxon>
        <taxon>Eubacteriales</taxon>
        <taxon>Clostridiaceae</taxon>
        <taxon>Clostridium</taxon>
    </lineage>
</organism>
<evidence type="ECO:0008006" key="3">
    <source>
        <dbReference type="Google" id="ProtNLM"/>
    </source>
</evidence>
<dbReference type="RefSeq" id="WP_199869345.1">
    <property type="nucleotide sequence ID" value="NZ_JAAGPU010000005.1"/>
</dbReference>
<comment type="caution">
    <text evidence="1">The sequence shown here is derived from an EMBL/GenBank/DDBJ whole genome shotgun (WGS) entry which is preliminary data.</text>
</comment>
<evidence type="ECO:0000313" key="1">
    <source>
        <dbReference type="EMBL" id="NEU04132.1"/>
    </source>
</evidence>
<sequence length="360" mass="39616">MNKGKIALITAAILVGIGTIGAIGTGVVAVPQFVADVQDVKNNNKQAIAKEIYSTEDEVLNLDISSSGNGKASVEINQSNDNLVKIKTYNFPMEKLEVNPSYDTDSKTLKINSEIIESMAIPEGDGNIFERMYNGFLYSLSGNYTGSKVIIEVPKGVNINLKSNENISLNVEKASVLSDSINFDSYYGYCSLPKFNSLKQIKIRTNGSITMDVREFINADSVEILGSHVDISSNGLFSDYEKVATLPKNIDLKANSVSIESYIPIAEDIKINANNYFNIAMDLNEYNVSGKIQLGDYNIDEIDVLENIDKSKLNIKNNVIEGEFSKGERGNIKLNVFSNGNGELKNEQKESLESKLMLNR</sequence>
<proteinExistence type="predicted"/>
<protein>
    <recommendedName>
        <fullName evidence="3">DUF4097 domain-containing protein</fullName>
    </recommendedName>
</protein>
<accession>A0A6M0H3C5</accession>